<feature type="region of interest" description="Disordered" evidence="6">
    <location>
        <begin position="1"/>
        <end position="48"/>
    </location>
</feature>
<comment type="similarity">
    <text evidence="2 5">Belongs to the UTP11 family.</text>
</comment>
<dbReference type="GO" id="GO:0006364">
    <property type="term" value="P:rRNA processing"/>
    <property type="evidence" value="ECO:0007669"/>
    <property type="project" value="UniProtKB-UniRule"/>
</dbReference>
<dbReference type="AlphaFoldDB" id="A0AAN7SIU5"/>
<evidence type="ECO:0000313" key="8">
    <source>
        <dbReference type="Proteomes" id="UP001353858"/>
    </source>
</evidence>
<protein>
    <recommendedName>
        <fullName evidence="5">U3 small nucleolar RNA-associated protein 11</fullName>
        <shortName evidence="5">U3 snoRNA-associated protein 11</shortName>
    </recommendedName>
</protein>
<comment type="subcellular location">
    <subcellularLocation>
        <location evidence="1 5">Nucleus</location>
        <location evidence="1 5">Nucleolus</location>
    </subcellularLocation>
</comment>
<comment type="caution">
    <text evidence="7">The sequence shown here is derived from an EMBL/GenBank/DDBJ whole genome shotgun (WGS) entry which is preliminary data.</text>
</comment>
<keyword evidence="8" id="KW-1185">Reference proteome</keyword>
<evidence type="ECO:0000256" key="4">
    <source>
        <dbReference type="ARBA" id="ARBA00023242"/>
    </source>
</evidence>
<organism evidence="7 8">
    <name type="scientific">Aquatica leii</name>
    <dbReference type="NCBI Taxonomy" id="1421715"/>
    <lineage>
        <taxon>Eukaryota</taxon>
        <taxon>Metazoa</taxon>
        <taxon>Ecdysozoa</taxon>
        <taxon>Arthropoda</taxon>
        <taxon>Hexapoda</taxon>
        <taxon>Insecta</taxon>
        <taxon>Pterygota</taxon>
        <taxon>Neoptera</taxon>
        <taxon>Endopterygota</taxon>
        <taxon>Coleoptera</taxon>
        <taxon>Polyphaga</taxon>
        <taxon>Elateriformia</taxon>
        <taxon>Elateroidea</taxon>
        <taxon>Lampyridae</taxon>
        <taxon>Luciolinae</taxon>
        <taxon>Aquatica</taxon>
    </lineage>
</organism>
<comment type="function">
    <text evidence="5">Involved in nucleolar processing of pre-18S ribosomal RNA.</text>
</comment>
<evidence type="ECO:0000256" key="1">
    <source>
        <dbReference type="ARBA" id="ARBA00004604"/>
    </source>
</evidence>
<proteinExistence type="inferred from homology"/>
<dbReference type="Proteomes" id="UP001353858">
    <property type="component" value="Unassembled WGS sequence"/>
</dbReference>
<evidence type="ECO:0000256" key="3">
    <source>
        <dbReference type="ARBA" id="ARBA00022552"/>
    </source>
</evidence>
<dbReference type="PANTHER" id="PTHR12838">
    <property type="entry name" value="U3 SMALL NUCLEOLAR RNA-ASSOCIATED PROTEIN 11"/>
    <property type="match status" value="1"/>
</dbReference>
<dbReference type="PIRSF" id="PIRSF015952">
    <property type="entry name" value="U3snoRNP11"/>
    <property type="match status" value="1"/>
</dbReference>
<keyword evidence="4 5" id="KW-0539">Nucleus</keyword>
<evidence type="ECO:0000256" key="2">
    <source>
        <dbReference type="ARBA" id="ARBA00008105"/>
    </source>
</evidence>
<dbReference type="PANTHER" id="PTHR12838:SF0">
    <property type="entry name" value="U3 SMALL NUCLEOLAR RNA-ASSOCIATED PROTEIN 11-RELATED"/>
    <property type="match status" value="1"/>
</dbReference>
<dbReference type="EMBL" id="JARPUR010000002">
    <property type="protein sequence ID" value="KAK4883577.1"/>
    <property type="molecule type" value="Genomic_DNA"/>
</dbReference>
<feature type="compositionally biased region" description="Basic residues" evidence="6">
    <location>
        <begin position="1"/>
        <end position="16"/>
    </location>
</feature>
<dbReference type="GO" id="GO:0032040">
    <property type="term" value="C:small-subunit processome"/>
    <property type="evidence" value="ECO:0007669"/>
    <property type="project" value="UniProtKB-UniRule"/>
</dbReference>
<evidence type="ECO:0000256" key="5">
    <source>
        <dbReference type="PIRNR" id="PIRNR015952"/>
    </source>
</evidence>
<comment type="subunit">
    <text evidence="5">Component of the ribosomal small subunit (SSU) processome.</text>
</comment>
<reference evidence="8" key="1">
    <citation type="submission" date="2023-01" db="EMBL/GenBank/DDBJ databases">
        <title>Key to firefly adult light organ development and bioluminescence: homeobox transcription factors regulate luciferase expression and transportation to peroxisome.</title>
        <authorList>
            <person name="Fu X."/>
        </authorList>
    </citation>
    <scope>NUCLEOTIDE SEQUENCE [LARGE SCALE GENOMIC DNA]</scope>
</reference>
<feature type="compositionally biased region" description="Basic and acidic residues" evidence="6">
    <location>
        <begin position="28"/>
        <end position="38"/>
    </location>
</feature>
<evidence type="ECO:0000256" key="6">
    <source>
        <dbReference type="SAM" id="MobiDB-lite"/>
    </source>
</evidence>
<keyword evidence="3 5" id="KW-0698">rRNA processing</keyword>
<sequence>MSVWKKASKVNQKVHRERSQPQARKHLGPLEKHKDYKQRATNFSNKKSVLKALHKRALDKNPDEFYHHMINSKVEDGVHHERERKEEDTDEQIQLMQSQDLKYVNLKRTQERKKIERLQAQLHLSSVNQGIKNRHKYFEKKPITNQNEHLANVELPEVNVSALQQGNKYRKKAYMELAKRIEREKELSIIQEKLYIKKQILSKKNILKPTIVKKGTKDRAPIYKWKYERKS</sequence>
<dbReference type="InterPro" id="IPR007144">
    <property type="entry name" value="SSU_processome_Utp11"/>
</dbReference>
<name>A0AAN7SIU5_9COLE</name>
<dbReference type="Pfam" id="PF03998">
    <property type="entry name" value="Utp11"/>
    <property type="match status" value="1"/>
</dbReference>
<accession>A0AAN7SIU5</accession>
<evidence type="ECO:0000313" key="7">
    <source>
        <dbReference type="EMBL" id="KAK4883577.1"/>
    </source>
</evidence>
<gene>
    <name evidence="7" type="ORF">RN001_006896</name>
</gene>